<feature type="coiled-coil region" evidence="1">
    <location>
        <begin position="1481"/>
        <end position="1529"/>
    </location>
</feature>
<name>A0A0D9VC78_9ORYZ</name>
<evidence type="ECO:0000313" key="4">
    <source>
        <dbReference type="Proteomes" id="UP000032180"/>
    </source>
</evidence>
<feature type="region of interest" description="Disordered" evidence="2">
    <location>
        <begin position="218"/>
        <end position="287"/>
    </location>
</feature>
<dbReference type="Gramene" id="LPERR02G03310.2">
    <property type="protein sequence ID" value="LPERR02G03310.2"/>
    <property type="gene ID" value="LPERR02G03310"/>
</dbReference>
<reference evidence="3 4" key="1">
    <citation type="submission" date="2012-08" db="EMBL/GenBank/DDBJ databases">
        <title>Oryza genome evolution.</title>
        <authorList>
            <person name="Wing R.A."/>
        </authorList>
    </citation>
    <scope>NUCLEOTIDE SEQUENCE</scope>
</reference>
<dbReference type="EnsemblPlants" id="LPERR02G03310.2">
    <property type="protein sequence ID" value="LPERR02G03310.2"/>
    <property type="gene ID" value="LPERR02G03310"/>
</dbReference>
<feature type="compositionally biased region" description="Basic and acidic residues" evidence="2">
    <location>
        <begin position="1644"/>
        <end position="1654"/>
    </location>
</feature>
<protein>
    <submittedName>
        <fullName evidence="3">Uncharacterized protein</fullName>
    </submittedName>
</protein>
<feature type="compositionally biased region" description="Basic and acidic residues" evidence="2">
    <location>
        <begin position="266"/>
        <end position="283"/>
    </location>
</feature>
<reference evidence="3 4" key="2">
    <citation type="submission" date="2013-12" db="EMBL/GenBank/DDBJ databases">
        <authorList>
            <person name="Yu Y."/>
            <person name="Lee S."/>
            <person name="de Baynast K."/>
            <person name="Wissotski M."/>
            <person name="Liu L."/>
            <person name="Talag J."/>
            <person name="Goicoechea J."/>
            <person name="Angelova A."/>
            <person name="Jetty R."/>
            <person name="Kudrna D."/>
            <person name="Golser W."/>
            <person name="Rivera L."/>
            <person name="Zhang J."/>
            <person name="Wing R."/>
        </authorList>
    </citation>
    <scope>NUCLEOTIDE SEQUENCE</scope>
</reference>
<dbReference type="PANTHER" id="PTHR43939">
    <property type="entry name" value="COILED-COIL DOMAIN-CONTAINING PROTEIN 158"/>
    <property type="match status" value="1"/>
</dbReference>
<keyword evidence="4" id="KW-1185">Reference proteome</keyword>
<dbReference type="Proteomes" id="UP000032180">
    <property type="component" value="Chromosome 2"/>
</dbReference>
<feature type="compositionally biased region" description="Basic and acidic residues" evidence="2">
    <location>
        <begin position="230"/>
        <end position="241"/>
    </location>
</feature>
<feature type="coiled-coil region" evidence="1">
    <location>
        <begin position="1558"/>
        <end position="1602"/>
    </location>
</feature>
<feature type="region of interest" description="Disordered" evidence="2">
    <location>
        <begin position="1637"/>
        <end position="1663"/>
    </location>
</feature>
<dbReference type="STRING" id="77586.A0A0D9VC78"/>
<feature type="coiled-coil region" evidence="1">
    <location>
        <begin position="2455"/>
        <end position="2482"/>
    </location>
</feature>
<feature type="compositionally biased region" description="Basic and acidic residues" evidence="2">
    <location>
        <begin position="15"/>
        <end position="25"/>
    </location>
</feature>
<dbReference type="eggNOG" id="ENOG502QREE">
    <property type="taxonomic scope" value="Eukaryota"/>
</dbReference>
<feature type="coiled-coil region" evidence="1">
    <location>
        <begin position="1677"/>
        <end position="1809"/>
    </location>
</feature>
<dbReference type="PANTHER" id="PTHR43939:SF50">
    <property type="entry name" value="NUCLEOPORIN"/>
    <property type="match status" value="1"/>
</dbReference>
<evidence type="ECO:0000256" key="1">
    <source>
        <dbReference type="SAM" id="Coils"/>
    </source>
</evidence>
<accession>A0A0D9VC78</accession>
<evidence type="ECO:0000256" key="2">
    <source>
        <dbReference type="SAM" id="MobiDB-lite"/>
    </source>
</evidence>
<feature type="coiled-coil region" evidence="1">
    <location>
        <begin position="835"/>
        <end position="891"/>
    </location>
</feature>
<feature type="coiled-coil region" evidence="1">
    <location>
        <begin position="932"/>
        <end position="959"/>
    </location>
</feature>
<dbReference type="Gramene" id="LPERR02G03310.1">
    <property type="protein sequence ID" value="LPERR02G03310.1"/>
    <property type="gene ID" value="LPERR02G03310"/>
</dbReference>
<feature type="region of interest" description="Disordered" evidence="2">
    <location>
        <begin position="1380"/>
        <end position="1408"/>
    </location>
</feature>
<feature type="coiled-coil region" evidence="1">
    <location>
        <begin position="1227"/>
        <end position="1303"/>
    </location>
</feature>
<feature type="region of interest" description="Disordered" evidence="2">
    <location>
        <begin position="106"/>
        <end position="139"/>
    </location>
</feature>
<reference evidence="3" key="3">
    <citation type="submission" date="2015-04" db="UniProtKB">
        <authorList>
            <consortium name="EnsemblPlants"/>
        </authorList>
    </citation>
    <scope>IDENTIFICATION</scope>
</reference>
<feature type="region of interest" description="Disordered" evidence="2">
    <location>
        <begin position="1"/>
        <end position="73"/>
    </location>
</feature>
<organism evidence="3 4">
    <name type="scientific">Leersia perrieri</name>
    <dbReference type="NCBI Taxonomy" id="77586"/>
    <lineage>
        <taxon>Eukaryota</taxon>
        <taxon>Viridiplantae</taxon>
        <taxon>Streptophyta</taxon>
        <taxon>Embryophyta</taxon>
        <taxon>Tracheophyta</taxon>
        <taxon>Spermatophyta</taxon>
        <taxon>Magnoliopsida</taxon>
        <taxon>Liliopsida</taxon>
        <taxon>Poales</taxon>
        <taxon>Poaceae</taxon>
        <taxon>BOP clade</taxon>
        <taxon>Oryzoideae</taxon>
        <taxon>Oryzeae</taxon>
        <taxon>Oryzinae</taxon>
        <taxon>Leersia</taxon>
    </lineage>
</organism>
<dbReference type="EnsemblPlants" id="LPERR02G03310.1">
    <property type="protein sequence ID" value="LPERR02G03310.1"/>
    <property type="gene ID" value="LPERR02G03310"/>
</dbReference>
<evidence type="ECO:0000313" key="3">
    <source>
        <dbReference type="EnsemblPlants" id="LPERR02G03310.1"/>
    </source>
</evidence>
<feature type="coiled-coil region" evidence="1">
    <location>
        <begin position="447"/>
        <end position="593"/>
    </location>
</feature>
<proteinExistence type="predicted"/>
<sequence length="2589" mass="290444">MGVQLQQFRKKKDKKGPGKKAEAKAGAEAAEEGSSKSAADAEEVVSEPKSPVGLKLLAGVGGGSRYTPFEEASRLPVEQCNGLGPGTTAESGTADNAEALHVQENGDGCNAQDVGVSEHGSLENESPGPGDSEGPIATGVVCSGDLIEGAQPAEVNVDEKLPDFSLKENIELCTSSQGDIADDNGDNQLGEHQQVEINPVERPVTFDSKETAEIIVHPQDIGSDNTNEGEGDKEMEVEVSEKPPGAVAEHEEELNVRASNEASESNAREDSDKEADALSKEAVQEDQGAANDIEEVVVADALSLQAKSIGAVTIPLHEKIDQALLVSDISQGMVPYHSEDIQMHLYLAMLSRDFLQLQLDEDADLNPDVTQRSSDEVINLKVLLEETEKSKLAVCEELKQCRHELLDTNTVKEELELTITSLKDGISTSNDKCERLEFELHSSKENTQQVLNELAGCRATLEALQKENLELTANLAFEKEARKEVEEQREHLSSENKKILSNLSDLELSLASLKEEMNEGSNKCANLECELRSSKENMELTLVELASCRASLETLQKDNLELSKNASFEKEANRKLEEDNLCLSNEKQSLLLDMSEIKEKLHISYAKHKQLESHTRDMETYFGQLTEQLIEEGLYTSLSVDVYQTVIKELNAKCTNLLDQAQNAHQEVEPCLDSSEIIVGKLERETTSPEFVGHDDNQRSLHLVIENESCNSTALQSLKSHLKMAKGDVHDLQKLVERISSRSDGRILVSKLIQSFESKGNQEDIGMSEGEHDNLQKLTHEMICRLIEKLNAMTSDLAKTEEYVAELCNRIEFSVKSMVQHEAEREQTAVLVAKMDGFAEKLSNYKDTIDQLLSQVANVHQGADNYAGRLIDQAELLQNDVTERISTLEKERTSLTAVLIEITNKLSALSKNVLPDDLGDSEGLGFIALSSVECAAKLVQNLQEKLEDAQSYNAKLNASLVELKTSHSDVQERSEHAHGIVKKMYSSLQELLFNSLGNPNESGVEYNVEESIEALFGQYGDIVDHLMSLLHERQCLLSKNTDLESRLLSKCEETEALNSSLTKSMNDISLLNEELKTVSVSRAAAQDELHGRCLAIAQKMVHRSASHPSTVLLSMAHSEMETSSKENHILTTLLPCIEEGVASYIEEFENMAEEIHLSKICLQESNITDQSSSEKWSVPLPVLIKEEIVPIFFDLQGRIDQLSTLNIQLETEVPVLRDGLTKLDSALETSRAELQKKVFELEQAEQKLSSVKEKLSIAVAKGKGLIVQRDSLKQTLLEKSGEIEKLSHELQSKDALMVELEAKIKSYADADRIEALESELSYVRNSATALRDSFLQKDSVLQRIEEVLEDLDLPEHFHFRDIVEKIELLSKMAVGTSLTVSDGNKQSSVDGNSESGVAIDSTTDEQNQNMNSGLEEIKVKYDELHRRFYELAEHNNMLEQSLVERNNLIQKWEGVLGKIIIPPQFRMLEPEDRIAWLGNRLLEVEHERDALQLKIEHLEDSSEMLISDLEESHKRISELSAEIAAIKAEKEFFSQSLEKLRFDFLGLSEKAVQDEFVRDNLRKDLAELQEKLAEKTEESKHYHDMEMEINKLLDLVRDALQDDTEIPSDAGAGSAVLCLGGLLRKILDGYRTRLTESTVGSPEMENHLETKLSKDASTSETATEDKEIALYTLSDELDHARNSLALVEQHRDEAMEKTQSLTTELETLRAQINQLQGDGAEQMNRNQSLMLELESLTKQRDDLQEKLTQEEQKCTSLREKLNVAVRKGKGLVQHRDSLKQTIEEMNTMIEKLKDERKQHIESLDSERSSLMGRLAENEKSLHDATQYLSRLLNSLSSVDIGREFDTDPIAKVENISKFCIDLQNELNKSKQATELLLAELNEVHERADNLQDELVKAEAALSESFKQNNVVESARADAVRHLEHIMHMQSQTRRKQIDHLIELNSTSSQLREIFSELLHHLLNTFSKDVHVINYMENFVKCSDRWMDSMSMVEIPITSNHLLSNSISSKKAYIPNVPLEITLDNADDTQILHHLATACHDVADCVNYCNDLKRRIHEHGSSVDQKSTDLVDVMSNLQNKFTSQNNELESLRKNVVELQSDIKQRDEEILSMRRNMSLLYEACTSSIAEIEGMTGIESGDQSCSIVQNHLSADDHIKSVVNQLVAAIKTTQNNNEGNTKELKATVLELQQELQEKHIQISTISAELASQVREAESSAKQLSVELENARMEVHNLEKQSEMFLNQKKDLETQVSKLKDMEAVAHEQHGRIQELSDELSRKDQEIEGLMQALDEEERELEVLENKSNDLEKMLQEKEFALKTLEVSRTKALTKLATTVDKFDELHSLSESLLAEVENLQSQLQERDSEISFLRQEITRSTNELLTTEESNKKYSSQINNFIKWLETVLLQFGVHCESTNDYECTRVPVYMDTLDKKIGSLISESADLKVTLQSKDSLLQVERTKMEELLRKSEALESSLSQKDSQIGLLRRDRASGQPSRFINLPGTSEIEQVNDKVSPAAVVTQIRGARKVNTDQVAIDVEVEKEKLLDDEDDDKAHGFKSLTMSRIVPKFTRPISDRIDGMWPYASQKYS</sequence>
<dbReference type="HOGENOM" id="CLU_000732_0_0_1"/>
<feature type="coiled-coil region" evidence="1">
    <location>
        <begin position="1873"/>
        <end position="1907"/>
    </location>
</feature>
<feature type="coiled-coil region" evidence="1">
    <location>
        <begin position="2073"/>
        <end position="2107"/>
    </location>
</feature>
<feature type="coiled-coil region" evidence="1">
    <location>
        <begin position="2177"/>
        <end position="2372"/>
    </location>
</feature>
<keyword evidence="1" id="KW-0175">Coiled coil</keyword>